<protein>
    <submittedName>
        <fullName evidence="1">Sucrose synthase</fullName>
    </submittedName>
</protein>
<sequence length="174" mass="19334">LFCIVSKNIPVFPILCFLQFHHINGLTYGTKKIFKSVLFVSKKGKKFLFIPTKQYIFEFQVIQSWLILNNCCYAIFCSGLCTKESECYSPTRSLLSTTPQSLSASVKSCSTLPLRMSCGEHRFASAELTALSCCMVLPNVQTLMLKNVAGLLCSRRLSSLHGLPLPFAQGLAYG</sequence>
<gene>
    <name evidence="1" type="primary">pAS-SS</name>
</gene>
<dbReference type="EMBL" id="AB191467">
    <property type="protein sequence ID" value="BAE47456.1"/>
    <property type="molecule type" value="mRNA"/>
</dbReference>
<evidence type="ECO:0000313" key="1">
    <source>
        <dbReference type="EMBL" id="BAE47456.1"/>
    </source>
</evidence>
<organism evidence="1">
    <name type="scientific">Asparagus officinalis</name>
    <name type="common">Garden asparagus</name>
    <dbReference type="NCBI Taxonomy" id="4686"/>
    <lineage>
        <taxon>Eukaryota</taxon>
        <taxon>Viridiplantae</taxon>
        <taxon>Streptophyta</taxon>
        <taxon>Embryophyta</taxon>
        <taxon>Tracheophyta</taxon>
        <taxon>Spermatophyta</taxon>
        <taxon>Magnoliopsida</taxon>
        <taxon>Liliopsida</taxon>
        <taxon>Asparagales</taxon>
        <taxon>Asparagaceae</taxon>
        <taxon>Asparagoideae</taxon>
        <taxon>Asparagus</taxon>
    </lineage>
</organism>
<dbReference type="AlphaFoldDB" id="Q33DY6"/>
<reference evidence="1" key="1">
    <citation type="submission" date="2004-09" db="EMBL/GenBank/DDBJ databases">
        <title>Changes in acid invertase and sucrose synthase gene expression during storage of asparagus spears.</title>
        <authorList>
            <person name="Bhowmik P.K."/>
            <person name="Matsui T."/>
        </authorList>
    </citation>
    <scope>NUCLEOTIDE SEQUENCE</scope>
</reference>
<name>Q33DY6_ASPOF</name>
<proteinExistence type="evidence at transcript level"/>
<accession>Q33DY6</accession>
<feature type="non-terminal residue" evidence="1">
    <location>
        <position position="174"/>
    </location>
</feature>
<feature type="non-terminal residue" evidence="1">
    <location>
        <position position="1"/>
    </location>
</feature>